<accession>A0A812NBQ2</accession>
<gene>
    <name evidence="2" type="primary">ML2</name>
    <name evidence="2" type="ORF">SNAT2548_LOCUS15272</name>
</gene>
<reference evidence="2" key="1">
    <citation type="submission" date="2021-02" db="EMBL/GenBank/DDBJ databases">
        <authorList>
            <person name="Dougan E. K."/>
            <person name="Rhodes N."/>
            <person name="Thang M."/>
            <person name="Chan C."/>
        </authorList>
    </citation>
    <scope>NUCLEOTIDE SEQUENCE</scope>
</reference>
<evidence type="ECO:0000313" key="3">
    <source>
        <dbReference type="Proteomes" id="UP000604046"/>
    </source>
</evidence>
<sequence>MERGNVVLYVGWNRCKQQLQLCQPSATNTKSATKASDRKGLEDAIRLSLCALQERLAQSSTSELPVSPPPGLAPSASVEAPPSLSKAPEVPQAQGQEQDVMQLLNLRGLLLDRLLQKEDNVQAYNQATFMAMQQMQDG</sequence>
<organism evidence="2 3">
    <name type="scientific">Symbiodinium natans</name>
    <dbReference type="NCBI Taxonomy" id="878477"/>
    <lineage>
        <taxon>Eukaryota</taxon>
        <taxon>Sar</taxon>
        <taxon>Alveolata</taxon>
        <taxon>Dinophyceae</taxon>
        <taxon>Suessiales</taxon>
        <taxon>Symbiodiniaceae</taxon>
        <taxon>Symbiodinium</taxon>
    </lineage>
</organism>
<evidence type="ECO:0000313" key="2">
    <source>
        <dbReference type="EMBL" id="CAE7289313.1"/>
    </source>
</evidence>
<feature type="region of interest" description="Disordered" evidence="1">
    <location>
        <begin position="58"/>
        <end position="96"/>
    </location>
</feature>
<protein>
    <submittedName>
        <fullName evidence="2">ML2 protein</fullName>
    </submittedName>
</protein>
<dbReference type="Proteomes" id="UP000604046">
    <property type="component" value="Unassembled WGS sequence"/>
</dbReference>
<dbReference type="AlphaFoldDB" id="A0A812NBQ2"/>
<evidence type="ECO:0000256" key="1">
    <source>
        <dbReference type="SAM" id="MobiDB-lite"/>
    </source>
</evidence>
<proteinExistence type="predicted"/>
<dbReference type="EMBL" id="CAJNDS010001924">
    <property type="protein sequence ID" value="CAE7289313.1"/>
    <property type="molecule type" value="Genomic_DNA"/>
</dbReference>
<keyword evidence="3" id="KW-1185">Reference proteome</keyword>
<comment type="caution">
    <text evidence="2">The sequence shown here is derived from an EMBL/GenBank/DDBJ whole genome shotgun (WGS) entry which is preliminary data.</text>
</comment>
<name>A0A812NBQ2_9DINO</name>